<keyword evidence="6" id="KW-0539">Nucleus</keyword>
<sequence length="297" mass="33636">MADEWTDTSTTSRSVEEYARVVSRMAVAHILGRGAGFESVQTGAANAMVDVMATYIRRIGKEAQDLAEHAGRTKPQATDILLALEDMVPNPVQFTDLVQAFKDFHQKYENNFSFPREMPRFPGKKAKRKHGDLNEDIIGRRETDQPAYAPSFAPPLPHRHTYSQERHIVVEKEQDPKKIRINLLKQKSEVHESLHNLVDYKSKVATPASVVEPIWQPHLGRHDSHSTSNAFVRQPSLKQGPDHLQDVYKPPAAPFRPMINKPKRKVIEPVNTKSEENNNLPKEDKILAGTYHDGDSE</sequence>
<dbReference type="GO" id="GO:0005669">
    <property type="term" value="C:transcription factor TFIID complex"/>
    <property type="evidence" value="ECO:0007669"/>
    <property type="project" value="InterPro"/>
</dbReference>
<dbReference type="EMBL" id="JNBS01001777">
    <property type="protein sequence ID" value="OQR99881.1"/>
    <property type="molecule type" value="Genomic_DNA"/>
</dbReference>
<dbReference type="InterPro" id="IPR009072">
    <property type="entry name" value="Histone-fold"/>
</dbReference>
<dbReference type="SUPFAM" id="SSF47113">
    <property type="entry name" value="Histone-fold"/>
    <property type="match status" value="1"/>
</dbReference>
<protein>
    <recommendedName>
        <fullName evidence="3">Transcription initiation factor TFIID subunit 8</fullName>
    </recommendedName>
</protein>
<dbReference type="Gene3D" id="1.10.20.10">
    <property type="entry name" value="Histone, subunit A"/>
    <property type="match status" value="1"/>
</dbReference>
<dbReference type="AlphaFoldDB" id="A0A1V9ZPL4"/>
<dbReference type="InterPro" id="IPR006565">
    <property type="entry name" value="BTP"/>
</dbReference>
<dbReference type="Proteomes" id="UP000243217">
    <property type="component" value="Unassembled WGS sequence"/>
</dbReference>
<dbReference type="Pfam" id="PF10406">
    <property type="entry name" value="TAF8_C"/>
    <property type="match status" value="1"/>
</dbReference>
<proteinExistence type="inferred from homology"/>
<accession>A0A1V9ZPL4</accession>
<comment type="subcellular location">
    <subcellularLocation>
        <location evidence="1">Nucleus</location>
    </subcellularLocation>
</comment>
<name>A0A1V9ZPL4_9STRA</name>
<evidence type="ECO:0000256" key="2">
    <source>
        <dbReference type="ARBA" id="ARBA00008767"/>
    </source>
</evidence>
<feature type="domain" description="Bromodomain associated" evidence="8">
    <location>
        <begin position="16"/>
        <end position="94"/>
    </location>
</feature>
<evidence type="ECO:0000313" key="9">
    <source>
        <dbReference type="EMBL" id="OQR99881.1"/>
    </source>
</evidence>
<dbReference type="SMART" id="SM00576">
    <property type="entry name" value="BTP"/>
    <property type="match status" value="1"/>
</dbReference>
<dbReference type="OrthoDB" id="436852at2759"/>
<evidence type="ECO:0000256" key="4">
    <source>
        <dbReference type="ARBA" id="ARBA00023015"/>
    </source>
</evidence>
<comment type="caution">
    <text evidence="9">The sequence shown here is derived from an EMBL/GenBank/DDBJ whole genome shotgun (WGS) entry which is preliminary data.</text>
</comment>
<feature type="compositionally biased region" description="Basic and acidic residues" evidence="7">
    <location>
        <begin position="273"/>
        <end position="297"/>
    </location>
</feature>
<keyword evidence="5" id="KW-0804">Transcription</keyword>
<evidence type="ECO:0000313" key="10">
    <source>
        <dbReference type="Proteomes" id="UP000243217"/>
    </source>
</evidence>
<keyword evidence="10" id="KW-1185">Reference proteome</keyword>
<dbReference type="STRING" id="74557.A0A1V9ZPL4"/>
<reference evidence="9 10" key="1">
    <citation type="journal article" date="2014" name="Genome Biol. Evol.">
        <title>The secreted proteins of Achlya hypogyna and Thraustotheca clavata identify the ancestral oomycete secretome and reveal gene acquisitions by horizontal gene transfer.</title>
        <authorList>
            <person name="Misner I."/>
            <person name="Blouin N."/>
            <person name="Leonard G."/>
            <person name="Richards T.A."/>
            <person name="Lane C.E."/>
        </authorList>
    </citation>
    <scope>NUCLEOTIDE SEQUENCE [LARGE SCALE GENOMIC DNA]</scope>
    <source>
        <strain evidence="9 10">ATCC 34112</strain>
    </source>
</reference>
<comment type="similarity">
    <text evidence="2">Belongs to the TAF8 family.</text>
</comment>
<dbReference type="PANTHER" id="PTHR46338">
    <property type="entry name" value="TRANSCRIPTION INITIATION FACTOR TFIID SUBUNIT 8"/>
    <property type="match status" value="1"/>
</dbReference>
<dbReference type="Pfam" id="PF07524">
    <property type="entry name" value="Bromo_TP"/>
    <property type="match status" value="1"/>
</dbReference>
<dbReference type="PANTHER" id="PTHR46338:SF1">
    <property type="entry name" value="TRANSCRIPTION INITIATION FACTOR TFIID SUBUNIT 8"/>
    <property type="match status" value="1"/>
</dbReference>
<evidence type="ECO:0000256" key="7">
    <source>
        <dbReference type="SAM" id="MobiDB-lite"/>
    </source>
</evidence>
<evidence type="ECO:0000256" key="6">
    <source>
        <dbReference type="ARBA" id="ARBA00023242"/>
    </source>
</evidence>
<dbReference type="GO" id="GO:0046982">
    <property type="term" value="F:protein heterodimerization activity"/>
    <property type="evidence" value="ECO:0007669"/>
    <property type="project" value="InterPro"/>
</dbReference>
<evidence type="ECO:0000256" key="3">
    <source>
        <dbReference type="ARBA" id="ARBA00017307"/>
    </source>
</evidence>
<dbReference type="InterPro" id="IPR019473">
    <property type="entry name" value="TFIID_su8_C"/>
</dbReference>
<keyword evidence="4" id="KW-0805">Transcription regulation</keyword>
<organism evidence="9 10">
    <name type="scientific">Thraustotheca clavata</name>
    <dbReference type="NCBI Taxonomy" id="74557"/>
    <lineage>
        <taxon>Eukaryota</taxon>
        <taxon>Sar</taxon>
        <taxon>Stramenopiles</taxon>
        <taxon>Oomycota</taxon>
        <taxon>Saprolegniomycetes</taxon>
        <taxon>Saprolegniales</taxon>
        <taxon>Achlyaceae</taxon>
        <taxon>Thraustotheca</taxon>
    </lineage>
</organism>
<evidence type="ECO:0000256" key="1">
    <source>
        <dbReference type="ARBA" id="ARBA00004123"/>
    </source>
</evidence>
<evidence type="ECO:0000256" key="5">
    <source>
        <dbReference type="ARBA" id="ARBA00023163"/>
    </source>
</evidence>
<feature type="region of interest" description="Disordered" evidence="7">
    <location>
        <begin position="252"/>
        <end position="297"/>
    </location>
</feature>
<evidence type="ECO:0000259" key="8">
    <source>
        <dbReference type="SMART" id="SM00576"/>
    </source>
</evidence>
<dbReference type="InterPro" id="IPR037818">
    <property type="entry name" value="TAF8"/>
</dbReference>
<gene>
    <name evidence="9" type="ORF">THRCLA_06345</name>
</gene>
<dbReference type="CDD" id="cd00076">
    <property type="entry name" value="HFD_SF"/>
    <property type="match status" value="1"/>
</dbReference>